<gene>
    <name evidence="1" type="ORF">HPB49_003638</name>
</gene>
<proteinExistence type="predicted"/>
<name>A0ACB8CPN3_DERSI</name>
<accession>A0ACB8CPN3</accession>
<reference evidence="1" key="1">
    <citation type="submission" date="2020-05" db="EMBL/GenBank/DDBJ databases">
        <title>Large-scale comparative analyses of tick genomes elucidate their genetic diversity and vector capacities.</title>
        <authorList>
            <person name="Jia N."/>
            <person name="Wang J."/>
            <person name="Shi W."/>
            <person name="Du L."/>
            <person name="Sun Y."/>
            <person name="Zhan W."/>
            <person name="Jiang J."/>
            <person name="Wang Q."/>
            <person name="Zhang B."/>
            <person name="Ji P."/>
            <person name="Sakyi L.B."/>
            <person name="Cui X."/>
            <person name="Yuan T."/>
            <person name="Jiang B."/>
            <person name="Yang W."/>
            <person name="Lam T.T.-Y."/>
            <person name="Chang Q."/>
            <person name="Ding S."/>
            <person name="Wang X."/>
            <person name="Zhu J."/>
            <person name="Ruan X."/>
            <person name="Zhao L."/>
            <person name="Wei J."/>
            <person name="Que T."/>
            <person name="Du C."/>
            <person name="Cheng J."/>
            <person name="Dai P."/>
            <person name="Han X."/>
            <person name="Huang E."/>
            <person name="Gao Y."/>
            <person name="Liu J."/>
            <person name="Shao H."/>
            <person name="Ye R."/>
            <person name="Li L."/>
            <person name="Wei W."/>
            <person name="Wang X."/>
            <person name="Wang C."/>
            <person name="Yang T."/>
            <person name="Huo Q."/>
            <person name="Li W."/>
            <person name="Guo W."/>
            <person name="Chen H."/>
            <person name="Zhou L."/>
            <person name="Ni X."/>
            <person name="Tian J."/>
            <person name="Zhou Y."/>
            <person name="Sheng Y."/>
            <person name="Liu T."/>
            <person name="Pan Y."/>
            <person name="Xia L."/>
            <person name="Li J."/>
            <person name="Zhao F."/>
            <person name="Cao W."/>
        </authorList>
    </citation>
    <scope>NUCLEOTIDE SEQUENCE</scope>
    <source>
        <strain evidence="1">Dsil-2018</strain>
    </source>
</reference>
<comment type="caution">
    <text evidence="1">The sequence shown here is derived from an EMBL/GenBank/DDBJ whole genome shotgun (WGS) entry which is preliminary data.</text>
</comment>
<evidence type="ECO:0000313" key="1">
    <source>
        <dbReference type="EMBL" id="KAH7948963.1"/>
    </source>
</evidence>
<sequence length="77" mass="8948">MHEALEHSNYDSMQQMWTHFGVESEQHYIDILQAGVSRPCIVDSHSVGQKWVHPFTPWIASILDSNMDLQVILDYYA</sequence>
<dbReference type="EMBL" id="CM023474">
    <property type="protein sequence ID" value="KAH7948963.1"/>
    <property type="molecule type" value="Genomic_DNA"/>
</dbReference>
<dbReference type="Proteomes" id="UP000821865">
    <property type="component" value="Chromosome 5"/>
</dbReference>
<protein>
    <submittedName>
        <fullName evidence="1">Uncharacterized protein</fullName>
    </submittedName>
</protein>
<organism evidence="1 2">
    <name type="scientific">Dermacentor silvarum</name>
    <name type="common">Tick</name>
    <dbReference type="NCBI Taxonomy" id="543639"/>
    <lineage>
        <taxon>Eukaryota</taxon>
        <taxon>Metazoa</taxon>
        <taxon>Ecdysozoa</taxon>
        <taxon>Arthropoda</taxon>
        <taxon>Chelicerata</taxon>
        <taxon>Arachnida</taxon>
        <taxon>Acari</taxon>
        <taxon>Parasitiformes</taxon>
        <taxon>Ixodida</taxon>
        <taxon>Ixodoidea</taxon>
        <taxon>Ixodidae</taxon>
        <taxon>Rhipicephalinae</taxon>
        <taxon>Dermacentor</taxon>
    </lineage>
</organism>
<keyword evidence="2" id="KW-1185">Reference proteome</keyword>
<evidence type="ECO:0000313" key="2">
    <source>
        <dbReference type="Proteomes" id="UP000821865"/>
    </source>
</evidence>